<dbReference type="GO" id="GO:0046819">
    <property type="term" value="P:protein secretion by the type V secretion system"/>
    <property type="evidence" value="ECO:0007669"/>
    <property type="project" value="TreeGrafter"/>
</dbReference>
<dbReference type="InterPro" id="IPR051544">
    <property type="entry name" value="TPS_OM_transporter"/>
</dbReference>
<dbReference type="AlphaFoldDB" id="A0A5Y6P5C3"/>
<feature type="domain" description="Haemolysin activator HlyB C-terminal" evidence="1">
    <location>
        <begin position="240"/>
        <end position="479"/>
    </location>
</feature>
<protein>
    <submittedName>
        <fullName evidence="2">ShlB/FhaC/HecB family hemolysin secretion/activation protein</fullName>
    </submittedName>
</protein>
<dbReference type="PANTHER" id="PTHR34597">
    <property type="entry name" value="SLR1661 PROTEIN"/>
    <property type="match status" value="1"/>
</dbReference>
<dbReference type="GO" id="GO:0008320">
    <property type="term" value="F:protein transmembrane transporter activity"/>
    <property type="evidence" value="ECO:0007669"/>
    <property type="project" value="TreeGrafter"/>
</dbReference>
<dbReference type="GO" id="GO:0098046">
    <property type="term" value="C:type V protein secretion system complex"/>
    <property type="evidence" value="ECO:0007669"/>
    <property type="project" value="TreeGrafter"/>
</dbReference>
<evidence type="ECO:0000259" key="1">
    <source>
        <dbReference type="Pfam" id="PF03865"/>
    </source>
</evidence>
<evidence type="ECO:0000313" key="2">
    <source>
        <dbReference type="EMBL" id="ECR3414523.1"/>
    </source>
</evidence>
<name>A0A5Y6P5C3_CAMCO</name>
<dbReference type="RefSeq" id="WP_052774377.1">
    <property type="nucleotide sequence ID" value="NZ_CAJGWS010000002.1"/>
</dbReference>
<reference evidence="2" key="1">
    <citation type="submission" date="2019-09" db="EMBL/GenBank/DDBJ databases">
        <authorList>
            <person name="Ashton P.M."/>
            <person name="Dallman T."/>
            <person name="Nair S."/>
            <person name="De Pinna E."/>
            <person name="Peters T."/>
            <person name="Grant K."/>
        </authorList>
    </citation>
    <scope>NUCLEOTIDE SEQUENCE</scope>
    <source>
        <strain evidence="2">99729</strain>
    </source>
</reference>
<gene>
    <name evidence="2" type="ORF">F1Q07_02385</name>
</gene>
<dbReference type="Pfam" id="PF03865">
    <property type="entry name" value="ShlB"/>
    <property type="match status" value="1"/>
</dbReference>
<dbReference type="EMBL" id="AAKFTX010000003">
    <property type="protein sequence ID" value="ECR3414523.1"/>
    <property type="molecule type" value="Genomic_DNA"/>
</dbReference>
<accession>A0A5Y6P5C3</accession>
<dbReference type="InterPro" id="IPR005565">
    <property type="entry name" value="Hemolysn_activator_HlyB_C"/>
</dbReference>
<dbReference type="Gene3D" id="2.40.160.50">
    <property type="entry name" value="membrane protein fhac: a member of the omp85/tpsb transporter family"/>
    <property type="match status" value="1"/>
</dbReference>
<sequence length="587" mass="66257">MEKPFLKSIILASCLLTRALSQQNKENTEALEQMIEISPYKNVPQNENIQNTLKSKQSPLDIKMDKQDSLQEDTKKVLDKEGLVAPSSEEFRFKYKFFVDTKEDGKTLTLEDLGINEVWLRESIIALKRSDLNVETLQEIVNIVSYYFQYHGYPSATAYIPQQEITDSIQINIMLGKLGEYQVKNYSKHLKESAISSKLKESLQGKILRTKALEDAIYKINEMSGIKASGSLVAGSEYETTDVIITIEDSKKANAILFFDNYGSKGSGVYRAGVSGALNNLLGYGDSLNYFAQLSDEMQKSYGFTYNFFLGNLKVSPRVNKSNYELGEEYESLGAYGSSLDLGVDLSYPLFINTTNSLYLTGGYVYRKLEDIYGSFGIDFNKESNAFYLGTEGTIGLIPNNILSYNTQLTYGDIKPKSVFLENSPVMGEFWKFNAALNNTYYFNNKISHILNISYQKTIGDYQLDSSETATLGGAYGVRACPNGFGEADSMILTTIGLRFNIFSPNFYITPFYEFAHGWNEDYLDNDINMAGREGKNDIFVDAVGLELLYIKPNGFYIKLDLAKAAYKYEADGKRRDRLYTSMGFYF</sequence>
<dbReference type="PANTHER" id="PTHR34597:SF1">
    <property type="entry name" value="HEME_HEMOPEXIN TRANSPORTER PROTEIN HUXB"/>
    <property type="match status" value="1"/>
</dbReference>
<dbReference type="Gene3D" id="3.10.20.310">
    <property type="entry name" value="membrane protein fhac"/>
    <property type="match status" value="1"/>
</dbReference>
<proteinExistence type="predicted"/>
<organism evidence="2">
    <name type="scientific">Campylobacter coli</name>
    <dbReference type="NCBI Taxonomy" id="195"/>
    <lineage>
        <taxon>Bacteria</taxon>
        <taxon>Pseudomonadati</taxon>
        <taxon>Campylobacterota</taxon>
        <taxon>Epsilonproteobacteria</taxon>
        <taxon>Campylobacterales</taxon>
        <taxon>Campylobacteraceae</taxon>
        <taxon>Campylobacter</taxon>
    </lineage>
</organism>
<comment type="caution">
    <text evidence="2">The sequence shown here is derived from an EMBL/GenBank/DDBJ whole genome shotgun (WGS) entry which is preliminary data.</text>
</comment>